<keyword evidence="2 4" id="KW-0238">DNA-binding</keyword>
<feature type="region of interest" description="Disordered" evidence="5">
    <location>
        <begin position="1"/>
        <end position="24"/>
    </location>
</feature>
<dbReference type="SUPFAM" id="SSF46689">
    <property type="entry name" value="Homeodomain-like"/>
    <property type="match status" value="1"/>
</dbReference>
<dbReference type="GO" id="GO:0000976">
    <property type="term" value="F:transcription cis-regulatory region binding"/>
    <property type="evidence" value="ECO:0007669"/>
    <property type="project" value="TreeGrafter"/>
</dbReference>
<feature type="DNA-binding region" description="H-T-H motif" evidence="4">
    <location>
        <begin position="46"/>
        <end position="65"/>
    </location>
</feature>
<dbReference type="EMBL" id="AP028679">
    <property type="protein sequence ID" value="BEQ13055.1"/>
    <property type="molecule type" value="Genomic_DNA"/>
</dbReference>
<dbReference type="PANTHER" id="PTHR30055:SF234">
    <property type="entry name" value="HTH-TYPE TRANSCRIPTIONAL REGULATOR BETI"/>
    <property type="match status" value="1"/>
</dbReference>
<keyword evidence="3" id="KW-0804">Transcription</keyword>
<dbReference type="Pfam" id="PF00440">
    <property type="entry name" value="TetR_N"/>
    <property type="match status" value="1"/>
</dbReference>
<keyword evidence="1" id="KW-0805">Transcription regulation</keyword>
<evidence type="ECO:0000256" key="4">
    <source>
        <dbReference type="PROSITE-ProRule" id="PRU00335"/>
    </source>
</evidence>
<accession>A0AAU9EAQ2</accession>
<dbReference type="InterPro" id="IPR009057">
    <property type="entry name" value="Homeodomain-like_sf"/>
</dbReference>
<dbReference type="GO" id="GO:0003700">
    <property type="term" value="F:DNA-binding transcription factor activity"/>
    <property type="evidence" value="ECO:0007669"/>
    <property type="project" value="TreeGrafter"/>
</dbReference>
<protein>
    <submittedName>
        <fullName evidence="7">TetR family transcriptional regulator</fullName>
    </submittedName>
</protein>
<evidence type="ECO:0000256" key="1">
    <source>
        <dbReference type="ARBA" id="ARBA00023015"/>
    </source>
</evidence>
<organism evidence="7 8">
    <name type="scientific">Desulfoferula mesophila</name>
    <dbReference type="NCBI Taxonomy" id="3058419"/>
    <lineage>
        <taxon>Bacteria</taxon>
        <taxon>Pseudomonadati</taxon>
        <taxon>Thermodesulfobacteriota</taxon>
        <taxon>Desulfarculia</taxon>
        <taxon>Desulfarculales</taxon>
        <taxon>Desulfarculaceae</taxon>
        <taxon>Desulfoferula</taxon>
    </lineage>
</organism>
<gene>
    <name evidence="7" type="ORF">FAK_01210</name>
</gene>
<evidence type="ECO:0000313" key="8">
    <source>
        <dbReference type="Proteomes" id="UP001366166"/>
    </source>
</evidence>
<dbReference type="InterPro" id="IPR023772">
    <property type="entry name" value="DNA-bd_HTH_TetR-type_CS"/>
</dbReference>
<dbReference type="PROSITE" id="PS50977">
    <property type="entry name" value="HTH_TETR_2"/>
    <property type="match status" value="1"/>
</dbReference>
<dbReference type="PANTHER" id="PTHR30055">
    <property type="entry name" value="HTH-TYPE TRANSCRIPTIONAL REGULATOR RUTR"/>
    <property type="match status" value="1"/>
</dbReference>
<reference evidence="8" key="1">
    <citation type="journal article" date="2023" name="Arch. Microbiol.">
        <title>Desulfoferula mesophilus gen. nov. sp. nov., a mesophilic sulfate-reducing bacterium isolated from a brackish lake sediment.</title>
        <authorList>
            <person name="Watanabe T."/>
            <person name="Yabe T."/>
            <person name="Tsuji J.M."/>
            <person name="Fukui M."/>
        </authorList>
    </citation>
    <scope>NUCLEOTIDE SEQUENCE [LARGE SCALE GENOMIC DNA]</scope>
    <source>
        <strain evidence="8">12FAK</strain>
    </source>
</reference>
<dbReference type="RefSeq" id="WP_338604291.1">
    <property type="nucleotide sequence ID" value="NZ_AP028679.1"/>
</dbReference>
<dbReference type="Pfam" id="PF21351">
    <property type="entry name" value="TetR_C_41"/>
    <property type="match status" value="1"/>
</dbReference>
<dbReference type="Gene3D" id="1.10.357.10">
    <property type="entry name" value="Tetracycline Repressor, domain 2"/>
    <property type="match status" value="1"/>
</dbReference>
<proteinExistence type="predicted"/>
<dbReference type="InterPro" id="IPR050109">
    <property type="entry name" value="HTH-type_TetR-like_transc_reg"/>
</dbReference>
<evidence type="ECO:0000313" key="7">
    <source>
        <dbReference type="EMBL" id="BEQ13055.1"/>
    </source>
</evidence>
<dbReference type="InterPro" id="IPR049484">
    <property type="entry name" value="Rv0078-like_C"/>
</dbReference>
<feature type="domain" description="HTH tetR-type" evidence="6">
    <location>
        <begin position="23"/>
        <end position="83"/>
    </location>
</feature>
<name>A0AAU9EAQ2_9BACT</name>
<evidence type="ECO:0000256" key="5">
    <source>
        <dbReference type="SAM" id="MobiDB-lite"/>
    </source>
</evidence>
<dbReference type="InterPro" id="IPR001647">
    <property type="entry name" value="HTH_TetR"/>
</dbReference>
<evidence type="ECO:0000256" key="2">
    <source>
        <dbReference type="ARBA" id="ARBA00023125"/>
    </source>
</evidence>
<keyword evidence="8" id="KW-1185">Reference proteome</keyword>
<dbReference type="AlphaFoldDB" id="A0AAU9EAQ2"/>
<dbReference type="Proteomes" id="UP001366166">
    <property type="component" value="Chromosome"/>
</dbReference>
<evidence type="ECO:0000259" key="6">
    <source>
        <dbReference type="PROSITE" id="PS50977"/>
    </source>
</evidence>
<evidence type="ECO:0000256" key="3">
    <source>
        <dbReference type="ARBA" id="ARBA00023163"/>
    </source>
</evidence>
<dbReference type="KEGG" id="dmp:FAK_01210"/>
<dbReference type="PROSITE" id="PS01081">
    <property type="entry name" value="HTH_TETR_1"/>
    <property type="match status" value="1"/>
</dbReference>
<dbReference type="PRINTS" id="PR00455">
    <property type="entry name" value="HTHTETR"/>
</dbReference>
<sequence length="210" mass="22596">MTPGKQAPAEKTPADNKQAARSRRTTERLLAEARRLFAEHGFAGASAEQVVAAAGVTRGALYHHFDGKKGLFRAVVEQVQAEIKQRVRVAVERESDPLEMLIAGNDEFLAACLEPGVRRILLIDAPAALGWEAWREIDEANVLGEYRAFLGLLMDQGVLKPLPAEALAHVISGAANEAALWAAQADDPAAALTQAQRTMAELIRTLRAAG</sequence>